<feature type="domain" description="HTH tetR-type" evidence="5">
    <location>
        <begin position="7"/>
        <end position="67"/>
    </location>
</feature>
<gene>
    <name evidence="6" type="ORF">AUMI_112830</name>
</gene>
<dbReference type="KEGG" id="amin:AUMI_112830"/>
<evidence type="ECO:0000256" key="4">
    <source>
        <dbReference type="PROSITE-ProRule" id="PRU00335"/>
    </source>
</evidence>
<dbReference type="PANTHER" id="PTHR47506:SF6">
    <property type="entry name" value="HTH-TYPE TRANSCRIPTIONAL REPRESSOR NEMR"/>
    <property type="match status" value="1"/>
</dbReference>
<keyword evidence="3" id="KW-0804">Transcription</keyword>
<dbReference type="InterPro" id="IPR001647">
    <property type="entry name" value="HTH_TetR"/>
</dbReference>
<dbReference type="Gene3D" id="1.10.357.10">
    <property type="entry name" value="Tetracycline Repressor, domain 2"/>
    <property type="match status" value="1"/>
</dbReference>
<dbReference type="OrthoDB" id="7505659at2"/>
<evidence type="ECO:0000313" key="6">
    <source>
        <dbReference type="EMBL" id="BAU99825.1"/>
    </source>
</evidence>
<organism evidence="6 7">
    <name type="scientific">Aurantimicrobium minutum</name>
    <dbReference type="NCBI Taxonomy" id="708131"/>
    <lineage>
        <taxon>Bacteria</taxon>
        <taxon>Bacillati</taxon>
        <taxon>Actinomycetota</taxon>
        <taxon>Actinomycetes</taxon>
        <taxon>Micrococcales</taxon>
        <taxon>Microbacteriaceae</taxon>
        <taxon>Aurantimicrobium</taxon>
    </lineage>
</organism>
<sequence>MVSQIADTRREAILLASLELLDTSGIEGISMARIAQVTGLSRPAIYQYFSSRENILGELLINDMADLSNEIDRIVSAEQEPMEQVRLWIHYSLAHMASKEHRVVREISVKNLREDQRGELMAMHGYFMTSLISPLKELGIEDPSSQVSLIFAAITSAAERIDSGKPFIAEAAALEKFLIAGVEAAL</sequence>
<keyword evidence="2 4" id="KW-0238">DNA-binding</keyword>
<evidence type="ECO:0000256" key="3">
    <source>
        <dbReference type="ARBA" id="ARBA00023163"/>
    </source>
</evidence>
<dbReference type="Pfam" id="PF00440">
    <property type="entry name" value="TetR_N"/>
    <property type="match status" value="1"/>
</dbReference>
<dbReference type="InterPro" id="IPR009057">
    <property type="entry name" value="Homeodomain-like_sf"/>
</dbReference>
<keyword evidence="1" id="KW-0805">Transcription regulation</keyword>
<dbReference type="PRINTS" id="PR00455">
    <property type="entry name" value="HTHTETR"/>
</dbReference>
<dbReference type="SUPFAM" id="SSF46689">
    <property type="entry name" value="Homeodomain-like"/>
    <property type="match status" value="1"/>
</dbReference>
<protein>
    <recommendedName>
        <fullName evidence="5">HTH tetR-type domain-containing protein</fullName>
    </recommendedName>
</protein>
<proteinExistence type="predicted"/>
<dbReference type="Proteomes" id="UP000243847">
    <property type="component" value="Chromosome sequence1"/>
</dbReference>
<dbReference type="RefSeq" id="WP_096382691.1">
    <property type="nucleotide sequence ID" value="NZ_AP017457.1"/>
</dbReference>
<feature type="DNA-binding region" description="H-T-H motif" evidence="4">
    <location>
        <begin position="30"/>
        <end position="49"/>
    </location>
</feature>
<dbReference type="PANTHER" id="PTHR47506">
    <property type="entry name" value="TRANSCRIPTIONAL REGULATORY PROTEIN"/>
    <property type="match status" value="1"/>
</dbReference>
<dbReference type="EMBL" id="AP017457">
    <property type="protein sequence ID" value="BAU99825.1"/>
    <property type="molecule type" value="Genomic_DNA"/>
</dbReference>
<evidence type="ECO:0000259" key="5">
    <source>
        <dbReference type="PROSITE" id="PS50977"/>
    </source>
</evidence>
<name>A0A173LXZ2_9MICO</name>
<evidence type="ECO:0000256" key="2">
    <source>
        <dbReference type="ARBA" id="ARBA00023125"/>
    </source>
</evidence>
<dbReference type="PROSITE" id="PS50977">
    <property type="entry name" value="HTH_TETR_2"/>
    <property type="match status" value="1"/>
</dbReference>
<evidence type="ECO:0000313" key="7">
    <source>
        <dbReference type="Proteomes" id="UP000243847"/>
    </source>
</evidence>
<dbReference type="GeneID" id="80452474"/>
<reference evidence="6 7" key="1">
    <citation type="journal article" date="2016" name="Genome Announc.">
        <title>Complete Genome Sequence of Aurantimicrobium minutum Type Strain KNCT, a Planktonic Ultramicrobacterium Isolated from River Water.</title>
        <authorList>
            <person name="Nakai R."/>
            <person name="Fujisawa T."/>
            <person name="Nakamura Y."/>
            <person name="Nishide H."/>
            <person name="Uchiyama I."/>
            <person name="Baba T."/>
            <person name="Toyoda A."/>
            <person name="Fujiyama A."/>
            <person name="Naganuma T."/>
            <person name="Niki H."/>
        </authorList>
    </citation>
    <scope>NUCLEOTIDE SEQUENCE [LARGE SCALE GENOMIC DNA]</scope>
    <source>
        <strain evidence="6 7">KNC</strain>
    </source>
</reference>
<accession>A0A173LXZ2</accession>
<dbReference type="AlphaFoldDB" id="A0A173LXZ2"/>
<evidence type="ECO:0000256" key="1">
    <source>
        <dbReference type="ARBA" id="ARBA00023015"/>
    </source>
</evidence>
<dbReference type="GO" id="GO:0003677">
    <property type="term" value="F:DNA binding"/>
    <property type="evidence" value="ECO:0007669"/>
    <property type="project" value="UniProtKB-UniRule"/>
</dbReference>